<evidence type="ECO:0000313" key="3">
    <source>
        <dbReference type="Proteomes" id="UP000273977"/>
    </source>
</evidence>
<accession>A0A3N4GB90</accession>
<evidence type="ECO:0000313" key="2">
    <source>
        <dbReference type="EMBL" id="RPA58657.1"/>
    </source>
</evidence>
<evidence type="ECO:0000256" key="1">
    <source>
        <dbReference type="SAM" id="MobiDB-lite"/>
    </source>
</evidence>
<sequence length="235" mass="27633">MRTDELYSKLINLGFVENYYVSNKEYKNGVSHRILKIYDDDAKLAEVSLDQPFMLRTTYEGFEERSPLEKQALLTLLINYANTPLESRQSALYFAYYHDLNNIVHFIKRLRNKRLTDDMIPLAYFTTITPEQRESFLFSMSEFEEFPEAYRPRFTPDSFVKVISYEEFSQNIHDRYHMDMPEATPSYNKAEEDAKKAQSDTNAKRTDITDKGVNAIHDISEFRKKGDSDHNQPDA</sequence>
<organism evidence="2 3">
    <name type="scientific">Aerococcus agrisoli</name>
    <dbReference type="NCBI Taxonomy" id="2487350"/>
    <lineage>
        <taxon>Bacteria</taxon>
        <taxon>Bacillati</taxon>
        <taxon>Bacillota</taxon>
        <taxon>Bacilli</taxon>
        <taxon>Lactobacillales</taxon>
        <taxon>Aerococcaceae</taxon>
        <taxon>Aerococcus</taxon>
    </lineage>
</organism>
<dbReference type="Proteomes" id="UP000273977">
    <property type="component" value="Unassembled WGS sequence"/>
</dbReference>
<keyword evidence="3" id="KW-1185">Reference proteome</keyword>
<feature type="compositionally biased region" description="Basic and acidic residues" evidence="1">
    <location>
        <begin position="189"/>
        <end position="210"/>
    </location>
</feature>
<dbReference type="EMBL" id="RKMG01000023">
    <property type="protein sequence ID" value="RPA58657.1"/>
    <property type="molecule type" value="Genomic_DNA"/>
</dbReference>
<protein>
    <submittedName>
        <fullName evidence="2">Uncharacterized protein</fullName>
    </submittedName>
</protein>
<proteinExistence type="predicted"/>
<comment type="caution">
    <text evidence="2">The sequence shown here is derived from an EMBL/GenBank/DDBJ whole genome shotgun (WGS) entry which is preliminary data.</text>
</comment>
<dbReference type="RefSeq" id="WP_123780653.1">
    <property type="nucleotide sequence ID" value="NZ_RKMG01000023.1"/>
</dbReference>
<dbReference type="OrthoDB" id="2135883at2"/>
<name>A0A3N4GB90_9LACT</name>
<dbReference type="AlphaFoldDB" id="A0A3N4GB90"/>
<gene>
    <name evidence="2" type="ORF">EF384_07125</name>
</gene>
<feature type="region of interest" description="Disordered" evidence="1">
    <location>
        <begin position="179"/>
        <end position="212"/>
    </location>
</feature>
<reference evidence="2 3" key="1">
    <citation type="submission" date="2018-11" db="EMBL/GenBank/DDBJ databases">
        <title>Aerococcus sp. SJQ22, whole genome shotgun sequence.</title>
        <authorList>
            <person name="Sun L."/>
            <person name="Gao X."/>
            <person name="Chen W."/>
            <person name="Huang K."/>
        </authorList>
    </citation>
    <scope>NUCLEOTIDE SEQUENCE [LARGE SCALE GENOMIC DNA]</scope>
    <source>
        <strain evidence="2 3">SJQ22</strain>
    </source>
</reference>